<dbReference type="PIRSF" id="PIRSF016919">
    <property type="entry name" value="HupE_UreJ"/>
    <property type="match status" value="1"/>
</dbReference>
<feature type="transmembrane region" description="Helical" evidence="1">
    <location>
        <begin position="37"/>
        <end position="55"/>
    </location>
</feature>
<dbReference type="EMBL" id="JAJISD010000002">
    <property type="protein sequence ID" value="MCC8428933.1"/>
    <property type="molecule type" value="Genomic_DNA"/>
</dbReference>
<organism evidence="3 4">
    <name type="scientific">Reyranella aquatilis</name>
    <dbReference type="NCBI Taxonomy" id="2035356"/>
    <lineage>
        <taxon>Bacteria</taxon>
        <taxon>Pseudomonadati</taxon>
        <taxon>Pseudomonadota</taxon>
        <taxon>Alphaproteobacteria</taxon>
        <taxon>Hyphomicrobiales</taxon>
        <taxon>Reyranellaceae</taxon>
        <taxon>Reyranella</taxon>
    </lineage>
</organism>
<dbReference type="Pfam" id="PF04955">
    <property type="entry name" value="HupE_UreJ"/>
    <property type="match status" value="1"/>
</dbReference>
<proteinExistence type="predicted"/>
<feature type="transmembrane region" description="Helical" evidence="1">
    <location>
        <begin position="112"/>
        <end position="128"/>
    </location>
</feature>
<sequence length="190" mass="18884">MNTRSIHLAALLVLGATPAVAHSGHEMSGFAHPFTGLDHLLAMLGVGVWASVLAVKRPAAAYLVPATFLAMMLVGAAAGFAGIKLPLTEAAIVASVVILGGLIMAAVRLPSAAAMGVVGLFAVFHGYAHAIEAPSSGAGLYILGFLAATVLLQAAGLGLGWVARRSLGDLAIRAMGGAVMAGGALVLIAN</sequence>
<comment type="caution">
    <text evidence="3">The sequence shown here is derived from an EMBL/GenBank/DDBJ whole genome shotgun (WGS) entry which is preliminary data.</text>
</comment>
<feature type="transmembrane region" description="Helical" evidence="1">
    <location>
        <begin position="89"/>
        <end position="107"/>
    </location>
</feature>
<dbReference type="RefSeq" id="WP_230550135.1">
    <property type="nucleotide sequence ID" value="NZ_JAJISD010000002.1"/>
</dbReference>
<evidence type="ECO:0000313" key="3">
    <source>
        <dbReference type="EMBL" id="MCC8428933.1"/>
    </source>
</evidence>
<feature type="signal peptide" evidence="2">
    <location>
        <begin position="1"/>
        <end position="21"/>
    </location>
</feature>
<dbReference type="Proteomes" id="UP001198862">
    <property type="component" value="Unassembled WGS sequence"/>
</dbReference>
<protein>
    <submittedName>
        <fullName evidence="3">HupE/UreJ family protein</fullName>
    </submittedName>
</protein>
<accession>A0ABS8KS72</accession>
<reference evidence="3 4" key="1">
    <citation type="submission" date="2021-11" db="EMBL/GenBank/DDBJ databases">
        <authorList>
            <person name="Lee D.-H."/>
            <person name="Kim S.-B."/>
        </authorList>
    </citation>
    <scope>NUCLEOTIDE SEQUENCE [LARGE SCALE GENOMIC DNA]</scope>
    <source>
        <strain evidence="3 4">KCTC 52223</strain>
    </source>
</reference>
<evidence type="ECO:0000256" key="1">
    <source>
        <dbReference type="SAM" id="Phobius"/>
    </source>
</evidence>
<keyword evidence="1" id="KW-1133">Transmembrane helix</keyword>
<keyword evidence="1" id="KW-0812">Transmembrane</keyword>
<name>A0ABS8KS72_9HYPH</name>
<keyword evidence="4" id="KW-1185">Reference proteome</keyword>
<dbReference type="InterPro" id="IPR007038">
    <property type="entry name" value="HupE_UreJ"/>
</dbReference>
<feature type="chain" id="PRO_5047409790" evidence="2">
    <location>
        <begin position="22"/>
        <end position="190"/>
    </location>
</feature>
<evidence type="ECO:0000256" key="2">
    <source>
        <dbReference type="SAM" id="SignalP"/>
    </source>
</evidence>
<feature type="transmembrane region" description="Helical" evidence="1">
    <location>
        <begin position="140"/>
        <end position="163"/>
    </location>
</feature>
<feature type="transmembrane region" description="Helical" evidence="1">
    <location>
        <begin position="62"/>
        <end position="83"/>
    </location>
</feature>
<keyword evidence="1" id="KW-0472">Membrane</keyword>
<evidence type="ECO:0000313" key="4">
    <source>
        <dbReference type="Proteomes" id="UP001198862"/>
    </source>
</evidence>
<feature type="transmembrane region" description="Helical" evidence="1">
    <location>
        <begin position="170"/>
        <end position="189"/>
    </location>
</feature>
<keyword evidence="2" id="KW-0732">Signal</keyword>
<gene>
    <name evidence="3" type="ORF">LJ725_08155</name>
</gene>